<keyword evidence="1" id="KW-0812">Transmembrane</keyword>
<dbReference type="AlphaFoldDB" id="A0A9X1PLC6"/>
<feature type="transmembrane region" description="Helical" evidence="1">
    <location>
        <begin position="232"/>
        <end position="252"/>
    </location>
</feature>
<feature type="transmembrane region" description="Helical" evidence="1">
    <location>
        <begin position="5"/>
        <end position="24"/>
    </location>
</feature>
<proteinExistence type="predicted"/>
<keyword evidence="3" id="KW-1185">Reference proteome</keyword>
<feature type="transmembrane region" description="Helical" evidence="1">
    <location>
        <begin position="348"/>
        <end position="366"/>
    </location>
</feature>
<dbReference type="Proteomes" id="UP001139000">
    <property type="component" value="Unassembled WGS sequence"/>
</dbReference>
<feature type="transmembrane region" description="Helical" evidence="1">
    <location>
        <begin position="258"/>
        <end position="281"/>
    </location>
</feature>
<evidence type="ECO:0000313" key="3">
    <source>
        <dbReference type="Proteomes" id="UP001139000"/>
    </source>
</evidence>
<protein>
    <submittedName>
        <fullName evidence="2">Uncharacterized protein</fullName>
    </submittedName>
</protein>
<gene>
    <name evidence="2" type="ORF">LXM26_05345</name>
</gene>
<name>A0A9X1PLC6_9BACT</name>
<dbReference type="RefSeq" id="WP_234653910.1">
    <property type="nucleotide sequence ID" value="NZ_CP094997.1"/>
</dbReference>
<feature type="transmembrane region" description="Helical" evidence="1">
    <location>
        <begin position="322"/>
        <end position="341"/>
    </location>
</feature>
<accession>A0A9X1PLC6</accession>
<feature type="transmembrane region" description="Helical" evidence="1">
    <location>
        <begin position="199"/>
        <end position="220"/>
    </location>
</feature>
<reference evidence="2" key="1">
    <citation type="submission" date="2021-12" db="EMBL/GenBank/DDBJ databases">
        <title>Novel species in genus Dyadobacter.</title>
        <authorList>
            <person name="Ma C."/>
        </authorList>
    </citation>
    <scope>NUCLEOTIDE SEQUENCE</scope>
    <source>
        <strain evidence="2">LJ419</strain>
    </source>
</reference>
<feature type="transmembrane region" description="Helical" evidence="1">
    <location>
        <begin position="86"/>
        <end position="106"/>
    </location>
</feature>
<feature type="transmembrane region" description="Helical" evidence="1">
    <location>
        <begin position="163"/>
        <end position="193"/>
    </location>
</feature>
<dbReference type="EMBL" id="JAJTTC010000001">
    <property type="protein sequence ID" value="MCF0060906.1"/>
    <property type="molecule type" value="Genomic_DNA"/>
</dbReference>
<feature type="transmembrane region" description="Helical" evidence="1">
    <location>
        <begin position="136"/>
        <end position="156"/>
    </location>
</feature>
<comment type="caution">
    <text evidence="2">The sequence shown here is derived from an EMBL/GenBank/DDBJ whole genome shotgun (WGS) entry which is preliminary data.</text>
</comment>
<sequence length="566" mass="65286">MKLRFLSGIVICLVILVYLFYNYYYSVNFPYQDDFLLIQFIEVVSQGGLGVSGLITELFRTFNDHKAVVPRLISLIEYTLTGHLNFRFYITLVSINITYIFYFIYLQYKKTRLPLYYFIPAAFLYFQPLYYDVSGWALNGMQHSFLTAFTVTAIILASRRTNLALYGAMLCCFLATFTHGNGILSFPAIIFYFLCFRDFKRAIISGVFMILCLVIYLAGYESGQAVNLPKDLVVFFSSLFGFIGSAMSLWAFPVFFSAVWGAIIIAFMVYIVWRVAAIYFNKPVNIKPGTVELLTLFAFIFITSTVIALFRSWAGSTIASRFQIYASLSTVIFYILLLDYTSIFRRKAVFYSITALSIFYCVYSYYKFTGTVAIKRTTYLADVYNWKTNRNMFSVEKTIIRNGSFYLIPGYEKGFFHLPKPIVERNQLDSMLNANGKAARDYQLYVEDWKLERMIRDGVEHLTYYFVASNALPERKGLAGDRFMVLRDQKTGVIHLMNANPKVDARKEILTKGHYYKTGFNTLFRQDDLVPGTYDMGILDVSNRGEKVFYKLDKSLFVSGSQYSLK</sequence>
<evidence type="ECO:0000313" key="2">
    <source>
        <dbReference type="EMBL" id="MCF0060906.1"/>
    </source>
</evidence>
<feature type="transmembrane region" description="Helical" evidence="1">
    <location>
        <begin position="113"/>
        <end position="130"/>
    </location>
</feature>
<evidence type="ECO:0000256" key="1">
    <source>
        <dbReference type="SAM" id="Phobius"/>
    </source>
</evidence>
<feature type="transmembrane region" description="Helical" evidence="1">
    <location>
        <begin position="293"/>
        <end position="310"/>
    </location>
</feature>
<organism evidence="2 3">
    <name type="scientific">Dyadobacter chenwenxiniae</name>
    <dbReference type="NCBI Taxonomy" id="2906456"/>
    <lineage>
        <taxon>Bacteria</taxon>
        <taxon>Pseudomonadati</taxon>
        <taxon>Bacteroidota</taxon>
        <taxon>Cytophagia</taxon>
        <taxon>Cytophagales</taxon>
        <taxon>Spirosomataceae</taxon>
        <taxon>Dyadobacter</taxon>
    </lineage>
</organism>
<keyword evidence="1" id="KW-0472">Membrane</keyword>
<keyword evidence="1" id="KW-1133">Transmembrane helix</keyword>